<name>A0A0C1EAX1_9BACT</name>
<proteinExistence type="predicted"/>
<accession>A0A0C1EAX1</accession>
<dbReference type="PATRIC" id="fig|83552.4.peg.495"/>
<gene>
    <name evidence="1" type="ORF">DB43_EI00120</name>
</gene>
<dbReference type="AlphaFoldDB" id="A0A0C1EAX1"/>
<evidence type="ECO:0000313" key="2">
    <source>
        <dbReference type="Proteomes" id="UP000031307"/>
    </source>
</evidence>
<reference evidence="1 2" key="1">
    <citation type="journal article" date="2014" name="Mol. Biol. Evol.">
        <title>Massive expansion of Ubiquitination-related gene families within the Chlamydiae.</title>
        <authorList>
            <person name="Domman D."/>
            <person name="Collingro A."/>
            <person name="Lagkouvardos I."/>
            <person name="Gehre L."/>
            <person name="Weinmaier T."/>
            <person name="Rattei T."/>
            <person name="Subtil A."/>
            <person name="Horn M."/>
        </authorList>
    </citation>
    <scope>NUCLEOTIDE SEQUENCE [LARGE SCALE GENOMIC DNA]</scope>
    <source>
        <strain evidence="1 2">OEW1</strain>
    </source>
</reference>
<organism evidence="1 2">
    <name type="scientific">Parachlamydia acanthamoebae</name>
    <dbReference type="NCBI Taxonomy" id="83552"/>
    <lineage>
        <taxon>Bacteria</taxon>
        <taxon>Pseudomonadati</taxon>
        <taxon>Chlamydiota</taxon>
        <taxon>Chlamydiia</taxon>
        <taxon>Parachlamydiales</taxon>
        <taxon>Parachlamydiaceae</taxon>
        <taxon>Parachlamydia</taxon>
    </lineage>
</organism>
<protein>
    <submittedName>
        <fullName evidence="1">Uncharacterized protein</fullName>
    </submittedName>
</protein>
<sequence length="57" mass="6919">MYQVIFLVVLNQSTYFFILKKYHDDAIKIDNRVNLVRQSFFRGCLGKEYLNDRERAE</sequence>
<dbReference type="EMBL" id="JSAM01000028">
    <property type="protein sequence ID" value="KIA78267.1"/>
    <property type="molecule type" value="Genomic_DNA"/>
</dbReference>
<comment type="caution">
    <text evidence="1">The sequence shown here is derived from an EMBL/GenBank/DDBJ whole genome shotgun (WGS) entry which is preliminary data.</text>
</comment>
<dbReference type="Proteomes" id="UP000031307">
    <property type="component" value="Unassembled WGS sequence"/>
</dbReference>
<evidence type="ECO:0000313" key="1">
    <source>
        <dbReference type="EMBL" id="KIA78267.1"/>
    </source>
</evidence>